<feature type="compositionally biased region" description="Low complexity" evidence="1">
    <location>
        <begin position="579"/>
        <end position="602"/>
    </location>
</feature>
<sequence length="640" mass="68768">MTSLEGFGSADVTTPFHYGSVADGIRHNPSLEQKLKKKYWKTKQTVIQKLNKSQDEFVVAGDADIDTKLEIAYHLRSSCHQLLHTLEKCCFRLRDMSAQELVFGEYLGAYSEREYTNAGQVMKSTGRVLQLEAKARLSVLPGLQRLYQEMATFEASALSDLSLSIQTLEKARTDYRAALLWMKDVSGKLQNPDYRDQLVRFREAQAAVKETKIQFDKLKIDLTEKIGMVNASRCNLLSRSLPNYQKAMLAFSDSAASEFHRVLVELRSHHHHQYKLHSDMVQIRDLEAHEFTESELLSTLEGENFFSPLQSSADNDDDALLDMNGPQESTAGGGTEVGKEATEGTLVPLSPPPKDSGVDLTELAKQEAGIANDLPLSGVEADLRALQRELLQEFGSSSPPRDGSVMTGAVSGKGGDGEKGSRGDLRSADMDLNDLLGMGLGLEGGEVPDFGPLVSSEGAEGEEGGEGKGADVLIDQWNNFSSFMGTTRTSNKSSLSEWEREFSTQPPTDGAGTERDPFEDLDPLAAAKRQGKTGLTATGQGAAGLADDLLSLSLGSAMSAPPAIVPSLIPSPAAPINALPPSSLPYQPLSSAAAVGGASSGKPHPPPAPSAKAGGKDSEKKGSSWMNVFAHLDPLSNEKA</sequence>
<evidence type="ECO:0000259" key="2">
    <source>
        <dbReference type="PROSITE" id="PS50870"/>
    </source>
</evidence>
<feature type="region of interest" description="Disordered" evidence="1">
    <location>
        <begin position="447"/>
        <end position="469"/>
    </location>
</feature>
<reference evidence="3" key="1">
    <citation type="submission" date="2023-03" db="EMBL/GenBank/DDBJ databases">
        <authorList>
            <person name="Steffen K."/>
            <person name="Cardenas P."/>
        </authorList>
    </citation>
    <scope>NUCLEOTIDE SEQUENCE</scope>
</reference>
<evidence type="ECO:0000313" key="3">
    <source>
        <dbReference type="EMBL" id="CAI8000563.1"/>
    </source>
</evidence>
<evidence type="ECO:0000256" key="1">
    <source>
        <dbReference type="SAM" id="MobiDB-lite"/>
    </source>
</evidence>
<dbReference type="InterPro" id="IPR024114">
    <property type="entry name" value="Islet_autoAg_Ica1/Ica1-like"/>
</dbReference>
<dbReference type="GO" id="GO:0019904">
    <property type="term" value="F:protein domain specific binding"/>
    <property type="evidence" value="ECO:0007669"/>
    <property type="project" value="InterPro"/>
</dbReference>
<name>A0AA35W7R6_GEOBA</name>
<feature type="region of interest" description="Disordered" evidence="1">
    <location>
        <begin position="393"/>
        <end position="428"/>
    </location>
</feature>
<evidence type="ECO:0000313" key="4">
    <source>
        <dbReference type="Proteomes" id="UP001174909"/>
    </source>
</evidence>
<feature type="region of interest" description="Disordered" evidence="1">
    <location>
        <begin position="579"/>
        <end position="640"/>
    </location>
</feature>
<dbReference type="AlphaFoldDB" id="A0AA35W7R6"/>
<dbReference type="GO" id="GO:0005794">
    <property type="term" value="C:Golgi apparatus"/>
    <property type="evidence" value="ECO:0007669"/>
    <property type="project" value="TreeGrafter"/>
</dbReference>
<dbReference type="PANTHER" id="PTHR10164">
    <property type="entry name" value="ISLET CELL AUTOANTIGEN 1"/>
    <property type="match status" value="1"/>
</dbReference>
<proteinExistence type="predicted"/>
<protein>
    <submittedName>
        <fullName evidence="3">Islet cell autoantigen 1-like protein</fullName>
    </submittedName>
</protein>
<dbReference type="Proteomes" id="UP001174909">
    <property type="component" value="Unassembled WGS sequence"/>
</dbReference>
<feature type="compositionally biased region" description="Basic and acidic residues" evidence="1">
    <location>
        <begin position="415"/>
        <end position="428"/>
    </location>
</feature>
<dbReference type="InterPro" id="IPR010504">
    <property type="entry name" value="AH_dom"/>
</dbReference>
<dbReference type="PROSITE" id="PS50870">
    <property type="entry name" value="AH"/>
    <property type="match status" value="1"/>
</dbReference>
<accession>A0AA35W7R6</accession>
<dbReference type="PANTHER" id="PTHR10164:SF4">
    <property type="entry name" value="GH23156P"/>
    <property type="match status" value="1"/>
</dbReference>
<comment type="caution">
    <text evidence="3">The sequence shown here is derived from an EMBL/GenBank/DDBJ whole genome shotgun (WGS) entry which is preliminary data.</text>
</comment>
<feature type="region of interest" description="Disordered" evidence="1">
    <location>
        <begin position="485"/>
        <end position="518"/>
    </location>
</feature>
<dbReference type="EMBL" id="CASHTH010000409">
    <property type="protein sequence ID" value="CAI8000563.1"/>
    <property type="molecule type" value="Genomic_DNA"/>
</dbReference>
<dbReference type="InterPro" id="IPR027267">
    <property type="entry name" value="AH/BAR_dom_sf"/>
</dbReference>
<feature type="domain" description="AH" evidence="2">
    <location>
        <begin position="60"/>
        <end position="264"/>
    </location>
</feature>
<feature type="region of interest" description="Disordered" evidence="1">
    <location>
        <begin position="311"/>
        <end position="358"/>
    </location>
</feature>
<gene>
    <name evidence="3" type="ORF">GBAR_LOCUS2980</name>
</gene>
<feature type="compositionally biased region" description="Polar residues" evidence="1">
    <location>
        <begin position="485"/>
        <end position="496"/>
    </location>
</feature>
<dbReference type="GO" id="GO:0051049">
    <property type="term" value="P:regulation of transport"/>
    <property type="evidence" value="ECO:0007669"/>
    <property type="project" value="TreeGrafter"/>
</dbReference>
<dbReference type="SMART" id="SM01015">
    <property type="entry name" value="Arfaptin"/>
    <property type="match status" value="1"/>
</dbReference>
<dbReference type="Gene3D" id="1.20.1270.60">
    <property type="entry name" value="Arfaptin homology (AH) domain/BAR domain"/>
    <property type="match status" value="1"/>
</dbReference>
<keyword evidence="4" id="KW-1185">Reference proteome</keyword>
<organism evidence="3 4">
    <name type="scientific">Geodia barretti</name>
    <name type="common">Barrett's horny sponge</name>
    <dbReference type="NCBI Taxonomy" id="519541"/>
    <lineage>
        <taxon>Eukaryota</taxon>
        <taxon>Metazoa</taxon>
        <taxon>Porifera</taxon>
        <taxon>Demospongiae</taxon>
        <taxon>Heteroscleromorpha</taxon>
        <taxon>Tetractinellida</taxon>
        <taxon>Astrophorina</taxon>
        <taxon>Geodiidae</taxon>
        <taxon>Geodia</taxon>
    </lineage>
</organism>
<dbReference type="SUPFAM" id="SSF103657">
    <property type="entry name" value="BAR/IMD domain-like"/>
    <property type="match status" value="1"/>
</dbReference>
<dbReference type="Pfam" id="PF06456">
    <property type="entry name" value="Arfaptin"/>
    <property type="match status" value="1"/>
</dbReference>